<dbReference type="EMBL" id="LR797452">
    <property type="protein sequence ID" value="CAB4217744.1"/>
    <property type="molecule type" value="Genomic_DNA"/>
</dbReference>
<name>A0A6J5SGH2_9CAUD</name>
<evidence type="ECO:0000313" key="7">
    <source>
        <dbReference type="EMBL" id="CAB4178396.1"/>
    </source>
</evidence>
<evidence type="ECO:0000313" key="9">
    <source>
        <dbReference type="EMBL" id="CAB4200224.1"/>
    </source>
</evidence>
<evidence type="ECO:0000313" key="3">
    <source>
        <dbReference type="EMBL" id="CAB4156814.1"/>
    </source>
</evidence>
<dbReference type="InterPro" id="IPR005123">
    <property type="entry name" value="Oxoglu/Fe-dep_dioxygenase_dom"/>
</dbReference>
<dbReference type="GO" id="GO:0051213">
    <property type="term" value="F:dioxygenase activity"/>
    <property type="evidence" value="ECO:0007669"/>
    <property type="project" value="UniProtKB-KW"/>
</dbReference>
<dbReference type="EMBL" id="LR797395">
    <property type="protein sequence ID" value="CAB4213127.1"/>
    <property type="molecule type" value="Genomic_DNA"/>
</dbReference>
<reference evidence="10" key="1">
    <citation type="submission" date="2020-05" db="EMBL/GenBank/DDBJ databases">
        <authorList>
            <person name="Chiriac C."/>
            <person name="Salcher M."/>
            <person name="Ghai R."/>
            <person name="Kavagutti S V."/>
        </authorList>
    </citation>
    <scope>NUCLEOTIDE SEQUENCE</scope>
</reference>
<evidence type="ECO:0000313" key="12">
    <source>
        <dbReference type="EMBL" id="CAB5225125.1"/>
    </source>
</evidence>
<dbReference type="EMBL" id="LR796698">
    <property type="protein sequence ID" value="CAB4160110.1"/>
    <property type="molecule type" value="Genomic_DNA"/>
</dbReference>
<dbReference type="Gene3D" id="2.60.120.620">
    <property type="entry name" value="q2cbj1_9rhob like domain"/>
    <property type="match status" value="1"/>
</dbReference>
<dbReference type="EMBL" id="LR798341">
    <property type="protein sequence ID" value="CAB5225125.1"/>
    <property type="molecule type" value="Genomic_DNA"/>
</dbReference>
<dbReference type="EMBL" id="LR796443">
    <property type="protein sequence ID" value="CAB4145207.1"/>
    <property type="molecule type" value="Genomic_DNA"/>
</dbReference>
<dbReference type="EMBL" id="LR796762">
    <property type="protein sequence ID" value="CAB4164359.1"/>
    <property type="molecule type" value="Genomic_DNA"/>
</dbReference>
<dbReference type="EMBL" id="LR798395">
    <property type="protein sequence ID" value="CAB5228984.1"/>
    <property type="molecule type" value="Genomic_DNA"/>
</dbReference>
<protein>
    <submittedName>
        <fullName evidence="10">Oxoglutarate/iron-dependent dioxygenase</fullName>
    </submittedName>
</protein>
<accession>A0A6J5SGH2</accession>
<proteinExistence type="predicted"/>
<dbReference type="EMBL" id="LR796878">
    <property type="protein sequence ID" value="CAB4172232.1"/>
    <property type="molecule type" value="Genomic_DNA"/>
</dbReference>
<evidence type="ECO:0000313" key="6">
    <source>
        <dbReference type="EMBL" id="CAB4172232.1"/>
    </source>
</evidence>
<evidence type="ECO:0000313" key="11">
    <source>
        <dbReference type="EMBL" id="CAB4217744.1"/>
    </source>
</evidence>
<feature type="domain" description="Fe2OG dioxygenase" evidence="1">
    <location>
        <begin position="107"/>
        <end position="227"/>
    </location>
</feature>
<evidence type="ECO:0000313" key="5">
    <source>
        <dbReference type="EMBL" id="CAB4164359.1"/>
    </source>
</evidence>
<evidence type="ECO:0000313" key="2">
    <source>
        <dbReference type="EMBL" id="CAB4145207.1"/>
    </source>
</evidence>
<dbReference type="Pfam" id="PF13640">
    <property type="entry name" value="2OG-FeII_Oxy_3"/>
    <property type="match status" value="1"/>
</dbReference>
<evidence type="ECO:0000313" key="8">
    <source>
        <dbReference type="EMBL" id="CAB4191564.1"/>
    </source>
</evidence>
<evidence type="ECO:0000259" key="1">
    <source>
        <dbReference type="PROSITE" id="PS51471"/>
    </source>
</evidence>
<organism evidence="10">
    <name type="scientific">uncultured Caudovirales phage</name>
    <dbReference type="NCBI Taxonomy" id="2100421"/>
    <lineage>
        <taxon>Viruses</taxon>
        <taxon>Duplodnaviria</taxon>
        <taxon>Heunggongvirae</taxon>
        <taxon>Uroviricota</taxon>
        <taxon>Caudoviricetes</taxon>
        <taxon>Peduoviridae</taxon>
        <taxon>Maltschvirus</taxon>
        <taxon>Maltschvirus maltsch</taxon>
    </lineage>
</organism>
<keyword evidence="10" id="KW-0223">Dioxygenase</keyword>
<keyword evidence="10" id="KW-0560">Oxidoreductase</keyword>
<dbReference type="InterPro" id="IPR044862">
    <property type="entry name" value="Pro_4_hyd_alph_FE2OG_OXY"/>
</dbReference>
<gene>
    <name evidence="7" type="ORF">UFOVP1002_147</name>
    <name evidence="8" type="ORF">UFOVP1217_48</name>
    <name evidence="9" type="ORF">UFOVP1343_32</name>
    <name evidence="10" type="ORF">UFOVP1438_81</name>
    <name evidence="13" type="ORF">UFOVP1541_104</name>
    <name evidence="11" type="ORF">UFOVP1592_77</name>
    <name evidence="2" type="ORF">UFOVP465_126</name>
    <name evidence="3" type="ORF">UFOVP666_172</name>
    <name evidence="4" type="ORF">UFOVP727_61</name>
    <name evidence="12" type="ORF">UFOVP741_64</name>
    <name evidence="5" type="ORF">UFOVP819_12</name>
    <name evidence="6" type="ORF">UFOVP926_75</name>
</gene>
<dbReference type="PROSITE" id="PS51471">
    <property type="entry name" value="FE2OG_OXY"/>
    <property type="match status" value="1"/>
</dbReference>
<dbReference type="EMBL" id="LR796644">
    <property type="protein sequence ID" value="CAB4156814.1"/>
    <property type="molecule type" value="Genomic_DNA"/>
</dbReference>
<evidence type="ECO:0000313" key="4">
    <source>
        <dbReference type="EMBL" id="CAB4160110.1"/>
    </source>
</evidence>
<sequence>MNDKKPLEPRHLGGGTVLFENALTVPQNELISYLENEKELWRKENFTVIYDDNGDPIHAVNKGGFIYGLDSYKSAPVRIQNLTHPFFKECDDRVYDALLSYIEMFPAILQCLWWKSGGHVLCYDEGASLGFHSDNDVNYRYGAMPQLDHATRNVVSALVYFNSCTDDGSECEYGFSGGHMSIPYFDIDIVPHTGSILLMPANYLGAHQIHEITKGSRYSYLLWFAQGVPAPEHGVNPVAPDGDYHSGGQWWLETLVEDYEKYINEKYPLGSSRPDNLTLFKSRAKDHYTK</sequence>
<dbReference type="EMBL" id="LR797177">
    <property type="protein sequence ID" value="CAB4191564.1"/>
    <property type="molecule type" value="Genomic_DNA"/>
</dbReference>
<dbReference type="EMBL" id="LR796961">
    <property type="protein sequence ID" value="CAB4178396.1"/>
    <property type="molecule type" value="Genomic_DNA"/>
</dbReference>
<evidence type="ECO:0000313" key="10">
    <source>
        <dbReference type="EMBL" id="CAB4213127.1"/>
    </source>
</evidence>
<evidence type="ECO:0000313" key="13">
    <source>
        <dbReference type="EMBL" id="CAB5228984.1"/>
    </source>
</evidence>
<dbReference type="EMBL" id="LR797305">
    <property type="protein sequence ID" value="CAB4200224.1"/>
    <property type="molecule type" value="Genomic_DNA"/>
</dbReference>